<evidence type="ECO:0000313" key="8">
    <source>
        <dbReference type="EMBL" id="TFJ85566.1"/>
    </source>
</evidence>
<dbReference type="Proteomes" id="UP000355283">
    <property type="component" value="Unassembled WGS sequence"/>
</dbReference>
<evidence type="ECO:0000259" key="7">
    <source>
        <dbReference type="PROSITE" id="PS50172"/>
    </source>
</evidence>
<dbReference type="GO" id="GO:0005634">
    <property type="term" value="C:nucleus"/>
    <property type="evidence" value="ECO:0007669"/>
    <property type="project" value="UniProtKB-SubCell"/>
</dbReference>
<dbReference type="PANTHER" id="PTHR13763">
    <property type="entry name" value="BREAST CANCER TYPE 1 SUSCEPTIBILITY PROTEIN BRCA1"/>
    <property type="match status" value="1"/>
</dbReference>
<feature type="compositionally biased region" description="Acidic residues" evidence="6">
    <location>
        <begin position="150"/>
        <end position="166"/>
    </location>
</feature>
<dbReference type="CDD" id="cd17720">
    <property type="entry name" value="BRCT_Bard1_rpt2"/>
    <property type="match status" value="1"/>
</dbReference>
<dbReference type="Gene3D" id="3.40.50.10190">
    <property type="entry name" value="BRCT domain"/>
    <property type="match status" value="2"/>
</dbReference>
<evidence type="ECO:0000256" key="2">
    <source>
        <dbReference type="ARBA" id="ARBA00022737"/>
    </source>
</evidence>
<feature type="region of interest" description="Disordered" evidence="6">
    <location>
        <begin position="83"/>
        <end position="177"/>
    </location>
</feature>
<feature type="compositionally biased region" description="Low complexity" evidence="6">
    <location>
        <begin position="369"/>
        <end position="390"/>
    </location>
</feature>
<evidence type="ECO:0000256" key="5">
    <source>
        <dbReference type="ARBA" id="ARBA00023242"/>
    </source>
</evidence>
<dbReference type="InterPro" id="IPR036420">
    <property type="entry name" value="BRCT_dom_sf"/>
</dbReference>
<feature type="domain" description="BRCT" evidence="7">
    <location>
        <begin position="535"/>
        <end position="661"/>
    </location>
</feature>
<dbReference type="InterPro" id="IPR031099">
    <property type="entry name" value="BRCA1-associated"/>
</dbReference>
<feature type="compositionally biased region" description="Basic and acidic residues" evidence="6">
    <location>
        <begin position="405"/>
        <end position="420"/>
    </location>
</feature>
<protein>
    <recommendedName>
        <fullName evidence="7">BRCT domain-containing protein</fullName>
    </recommendedName>
</protein>
<name>A0A4D9D2G0_9STRA</name>
<dbReference type="CDD" id="cd17734">
    <property type="entry name" value="BRCT_Bard1_rpt1"/>
    <property type="match status" value="1"/>
</dbReference>
<evidence type="ECO:0000256" key="6">
    <source>
        <dbReference type="SAM" id="MobiDB-lite"/>
    </source>
</evidence>
<feature type="compositionally biased region" description="Basic and acidic residues" evidence="6">
    <location>
        <begin position="124"/>
        <end position="134"/>
    </location>
</feature>
<dbReference type="Pfam" id="PF00533">
    <property type="entry name" value="BRCT"/>
    <property type="match status" value="1"/>
</dbReference>
<dbReference type="InterPro" id="IPR001357">
    <property type="entry name" value="BRCT_dom"/>
</dbReference>
<feature type="compositionally biased region" description="Low complexity" evidence="6">
    <location>
        <begin position="86"/>
        <end position="96"/>
    </location>
</feature>
<accession>A0A4D9D2G0</accession>
<keyword evidence="4" id="KW-0234">DNA repair</keyword>
<dbReference type="AlphaFoldDB" id="A0A4D9D2G0"/>
<proteinExistence type="predicted"/>
<feature type="region of interest" description="Disordered" evidence="6">
    <location>
        <begin position="296"/>
        <end position="420"/>
    </location>
</feature>
<evidence type="ECO:0000313" key="9">
    <source>
        <dbReference type="Proteomes" id="UP000355283"/>
    </source>
</evidence>
<comment type="caution">
    <text evidence="8">The sequence shown here is derived from an EMBL/GenBank/DDBJ whole genome shotgun (WGS) entry which is preliminary data.</text>
</comment>
<gene>
    <name evidence="8" type="ORF">NSK_003075</name>
</gene>
<reference evidence="8 9" key="1">
    <citation type="submission" date="2019-01" db="EMBL/GenBank/DDBJ databases">
        <title>Nuclear Genome Assembly of the Microalgal Biofuel strain Nannochloropsis salina CCMP1776.</title>
        <authorList>
            <person name="Hovde B."/>
        </authorList>
    </citation>
    <scope>NUCLEOTIDE SEQUENCE [LARGE SCALE GENOMIC DNA]</scope>
    <source>
        <strain evidence="8 9">CCMP1776</strain>
    </source>
</reference>
<keyword evidence="9" id="KW-1185">Reference proteome</keyword>
<evidence type="ECO:0000256" key="1">
    <source>
        <dbReference type="ARBA" id="ARBA00004123"/>
    </source>
</evidence>
<organism evidence="8 9">
    <name type="scientific">Nannochloropsis salina CCMP1776</name>
    <dbReference type="NCBI Taxonomy" id="1027361"/>
    <lineage>
        <taxon>Eukaryota</taxon>
        <taxon>Sar</taxon>
        <taxon>Stramenopiles</taxon>
        <taxon>Ochrophyta</taxon>
        <taxon>Eustigmatophyceae</taxon>
        <taxon>Eustigmatales</taxon>
        <taxon>Monodopsidaceae</taxon>
        <taxon>Microchloropsis</taxon>
        <taxon>Microchloropsis salina</taxon>
    </lineage>
</organism>
<dbReference type="PROSITE" id="PS50172">
    <property type="entry name" value="BRCT"/>
    <property type="match status" value="2"/>
</dbReference>
<keyword evidence="5" id="KW-0539">Nucleus</keyword>
<feature type="domain" description="BRCT" evidence="7">
    <location>
        <begin position="441"/>
        <end position="513"/>
    </location>
</feature>
<dbReference type="EMBL" id="SDOX01000011">
    <property type="protein sequence ID" value="TFJ85566.1"/>
    <property type="molecule type" value="Genomic_DNA"/>
</dbReference>
<dbReference type="PANTHER" id="PTHR13763:SF0">
    <property type="entry name" value="BREAST CANCER TYPE 1 SUSCEPTIBILITY PROTEIN"/>
    <property type="match status" value="1"/>
</dbReference>
<evidence type="ECO:0000256" key="3">
    <source>
        <dbReference type="ARBA" id="ARBA00022763"/>
    </source>
</evidence>
<keyword evidence="3" id="KW-0227">DNA damage</keyword>
<dbReference type="OrthoDB" id="49627at2759"/>
<dbReference type="GO" id="GO:0004842">
    <property type="term" value="F:ubiquitin-protein transferase activity"/>
    <property type="evidence" value="ECO:0007669"/>
    <property type="project" value="TreeGrafter"/>
</dbReference>
<dbReference type="GO" id="GO:0000724">
    <property type="term" value="P:double-strand break repair via homologous recombination"/>
    <property type="evidence" value="ECO:0007669"/>
    <property type="project" value="TreeGrafter"/>
</dbReference>
<sequence>MDSPLFDALSAALENGISSFGLALDDSCHVSDQVQEAVVAQRKAAPGGGDARGQEQGRLEAKALRALANGRALTRQVTAAITSRCPAPSSSASTASKMFERHGRRPAQGQTWPVAERGGRGRQLPREMLKRGASDENDEGAGTRAKDGKEEEEEGEEAEEEEDSDGEPGGRLRRRVPPVPFVVGDTVEVADRTWPGINKEGGVARIIAVHGAEGGREGGAEGGREGGAEGGCITYDVKYMLSGGEKRVKGKYISSTNVLVAPTAAECRPDGAGRGRGGGGGRAGGRAAWTEYASLAPAKGGGTTEGRVHMHTSRGTAGGGQAPPSISSSRKRPADAMTADAASSPPSPSRPSTTPSHSKPSAVLSPLQRGPRPAPSFSASSSPLPSRPHAPCLPSRPSQASAPKRLPEPDPDPAGRDSYRTHPQDIVILPTSLPHSLLGSLDAFARRFDARVTKLPGPQVTHVLARADGRRRAETRTIKYLHGILARRWVLSPSWLTVSLAKGKVEAEVRHEIVGDPKATEPSAPTKARLSRYKQIPPLFAAYRVVFGGDFPPPRPTRRDLESLVKAGDGRVVTLAAFEREEREEEENGHRLTEGGEEGRVTRKTVMICNSLPAKEAVGAVKSGTMTVSAWAEGGRPVVSSDWLLDSISNYRVMDLKRFAVIRPRGKQEQGNT</sequence>
<evidence type="ECO:0000256" key="4">
    <source>
        <dbReference type="ARBA" id="ARBA00023204"/>
    </source>
</evidence>
<dbReference type="SMART" id="SM00292">
    <property type="entry name" value="BRCT"/>
    <property type="match status" value="2"/>
</dbReference>
<dbReference type="SUPFAM" id="SSF52113">
    <property type="entry name" value="BRCT domain"/>
    <property type="match status" value="2"/>
</dbReference>
<feature type="compositionally biased region" description="Low complexity" evidence="6">
    <location>
        <begin position="335"/>
        <end position="362"/>
    </location>
</feature>
<keyword evidence="2" id="KW-0677">Repeat</keyword>
<comment type="subcellular location">
    <subcellularLocation>
        <location evidence="1">Nucleus</location>
    </subcellularLocation>
</comment>
<dbReference type="GO" id="GO:0045944">
    <property type="term" value="P:positive regulation of transcription by RNA polymerase II"/>
    <property type="evidence" value="ECO:0007669"/>
    <property type="project" value="TreeGrafter"/>
</dbReference>